<evidence type="ECO:0000259" key="6">
    <source>
        <dbReference type="Pfam" id="PF04932"/>
    </source>
</evidence>
<evidence type="ECO:0000256" key="1">
    <source>
        <dbReference type="ARBA" id="ARBA00004141"/>
    </source>
</evidence>
<feature type="transmembrane region" description="Helical" evidence="5">
    <location>
        <begin position="92"/>
        <end position="110"/>
    </location>
</feature>
<gene>
    <name evidence="7" type="ORF">SAMN04487854_109172</name>
</gene>
<feature type="transmembrane region" description="Helical" evidence="5">
    <location>
        <begin position="61"/>
        <end position="80"/>
    </location>
</feature>
<evidence type="ECO:0000256" key="3">
    <source>
        <dbReference type="ARBA" id="ARBA00022989"/>
    </source>
</evidence>
<evidence type="ECO:0000313" key="7">
    <source>
        <dbReference type="EMBL" id="SFT77986.1"/>
    </source>
</evidence>
<keyword evidence="3 5" id="KW-1133">Transmembrane helix</keyword>
<reference evidence="7 8" key="1">
    <citation type="submission" date="2016-10" db="EMBL/GenBank/DDBJ databases">
        <authorList>
            <person name="Varghese N."/>
            <person name="Submissions S."/>
        </authorList>
    </citation>
    <scope>NUCLEOTIDE SEQUENCE [LARGE SCALE GENOMIC DNA]</scope>
    <source>
        <strain evidence="7 8">CGMCC 1.8499</strain>
    </source>
</reference>
<feature type="transmembrane region" description="Helical" evidence="5">
    <location>
        <begin position="241"/>
        <end position="259"/>
    </location>
</feature>
<feature type="transmembrane region" description="Helical" evidence="5">
    <location>
        <begin position="196"/>
        <end position="212"/>
    </location>
</feature>
<keyword evidence="7" id="KW-0436">Ligase</keyword>
<keyword evidence="8" id="KW-1185">Reference proteome</keyword>
<dbReference type="RefSeq" id="WP_065979554.1">
    <property type="nucleotide sequence ID" value="NZ_FPAZ01000009.1"/>
</dbReference>
<feature type="transmembrane region" description="Helical" evidence="5">
    <location>
        <begin position="122"/>
        <end position="142"/>
    </location>
</feature>
<feature type="transmembrane region" description="Helical" evidence="5">
    <location>
        <begin position="37"/>
        <end position="54"/>
    </location>
</feature>
<feature type="domain" description="O-antigen ligase-related" evidence="6">
    <location>
        <begin position="202"/>
        <end position="337"/>
    </location>
</feature>
<feature type="transmembrane region" description="Helical" evidence="5">
    <location>
        <begin position="173"/>
        <end position="189"/>
    </location>
</feature>
<accession>A0ABY1GSA8</accession>
<dbReference type="Pfam" id="PF04932">
    <property type="entry name" value="Wzy_C"/>
    <property type="match status" value="1"/>
</dbReference>
<dbReference type="EMBL" id="FPAZ01000009">
    <property type="protein sequence ID" value="SFT77986.1"/>
    <property type="molecule type" value="Genomic_DNA"/>
</dbReference>
<sequence>MKFNNLLINKIIWLFITLFPVLPHTLGAPNAQKVLHIFAFLFVVATLIVKPVRFDKRVIKYTVIIVGSLILYYAGLSLIFTEKLTFKDLPDYLRPIIYLLYIMIPFLYPLESDDWSDFFSFFKKLFIFQILISALVYLPALWPLVDLFKGRPSDDMALHFYRWSGTYGYPSDFSFYLSIFIFYYFCFFANRMRISMKEWVIIAAAFIAMFLSFSRGGLFSTFGILGLAFWLTGARKRKSAYVLIASVFIILTAVVITFSEEFVQVSYILDTFGGEDGNVDDSTSHRLKEMQLAYDYMAANPPFSSGSNRDELATQIEVIESFYGFHLIKWGIVGLLAILLVKLAALYICVYVYKESKKAQKPLFPMAFSVACLIASEVLLFGLSSAISDRFKTLPTFYLLLGYVLYEYTIMHKKHTVESSK</sequence>
<dbReference type="PANTHER" id="PTHR37422">
    <property type="entry name" value="TEICHURONIC ACID BIOSYNTHESIS PROTEIN TUAE"/>
    <property type="match status" value="1"/>
</dbReference>
<feature type="transmembrane region" description="Helical" evidence="5">
    <location>
        <begin position="365"/>
        <end position="387"/>
    </location>
</feature>
<organism evidence="7 8">
    <name type="scientific">Pseudoalteromonas lipolytica</name>
    <dbReference type="NCBI Taxonomy" id="570156"/>
    <lineage>
        <taxon>Bacteria</taxon>
        <taxon>Pseudomonadati</taxon>
        <taxon>Pseudomonadota</taxon>
        <taxon>Gammaproteobacteria</taxon>
        <taxon>Alteromonadales</taxon>
        <taxon>Pseudoalteromonadaceae</taxon>
        <taxon>Pseudoalteromonas</taxon>
    </lineage>
</organism>
<evidence type="ECO:0000256" key="4">
    <source>
        <dbReference type="ARBA" id="ARBA00023136"/>
    </source>
</evidence>
<keyword evidence="2 5" id="KW-0812">Transmembrane</keyword>
<name>A0ABY1GSA8_9GAMM</name>
<dbReference type="GO" id="GO:0016874">
    <property type="term" value="F:ligase activity"/>
    <property type="evidence" value="ECO:0007669"/>
    <property type="project" value="UniProtKB-KW"/>
</dbReference>
<dbReference type="InterPro" id="IPR051533">
    <property type="entry name" value="WaaL-like"/>
</dbReference>
<evidence type="ECO:0000256" key="2">
    <source>
        <dbReference type="ARBA" id="ARBA00022692"/>
    </source>
</evidence>
<keyword evidence="4 5" id="KW-0472">Membrane</keyword>
<feature type="transmembrane region" description="Helical" evidence="5">
    <location>
        <begin position="393"/>
        <end position="411"/>
    </location>
</feature>
<dbReference type="PANTHER" id="PTHR37422:SF13">
    <property type="entry name" value="LIPOPOLYSACCHARIDE BIOSYNTHESIS PROTEIN PA4999-RELATED"/>
    <property type="match status" value="1"/>
</dbReference>
<protein>
    <submittedName>
        <fullName evidence="7">O-antigen ligase like membrane protein</fullName>
    </submittedName>
</protein>
<comment type="subcellular location">
    <subcellularLocation>
        <location evidence="1">Membrane</location>
        <topology evidence="1">Multi-pass membrane protein</topology>
    </subcellularLocation>
</comment>
<comment type="caution">
    <text evidence="7">The sequence shown here is derived from an EMBL/GenBank/DDBJ whole genome shotgun (WGS) entry which is preliminary data.</text>
</comment>
<evidence type="ECO:0000313" key="8">
    <source>
        <dbReference type="Proteomes" id="UP000183805"/>
    </source>
</evidence>
<feature type="transmembrane region" description="Helical" evidence="5">
    <location>
        <begin position="218"/>
        <end position="234"/>
    </location>
</feature>
<evidence type="ECO:0000256" key="5">
    <source>
        <dbReference type="SAM" id="Phobius"/>
    </source>
</evidence>
<dbReference type="InterPro" id="IPR007016">
    <property type="entry name" value="O-antigen_ligase-rel_domated"/>
</dbReference>
<feature type="transmembrane region" description="Helical" evidence="5">
    <location>
        <begin position="330"/>
        <end position="353"/>
    </location>
</feature>
<proteinExistence type="predicted"/>
<dbReference type="Proteomes" id="UP000183805">
    <property type="component" value="Unassembled WGS sequence"/>
</dbReference>